<dbReference type="EMBL" id="SNYM01000013">
    <property type="protein sequence ID" value="TDQ46538.1"/>
    <property type="molecule type" value="Genomic_DNA"/>
</dbReference>
<dbReference type="InterPro" id="IPR006667">
    <property type="entry name" value="SLC41_membr_dom"/>
</dbReference>
<dbReference type="PROSITE" id="PS51371">
    <property type="entry name" value="CBS"/>
    <property type="match status" value="2"/>
</dbReference>
<organism evidence="11 12">
    <name type="scientific">Permianibacter aggregans</name>
    <dbReference type="NCBI Taxonomy" id="1510150"/>
    <lineage>
        <taxon>Bacteria</taxon>
        <taxon>Pseudomonadati</taxon>
        <taxon>Pseudomonadota</taxon>
        <taxon>Gammaproteobacteria</taxon>
        <taxon>Pseudomonadales</taxon>
        <taxon>Pseudomonadaceae</taxon>
        <taxon>Permianibacter</taxon>
    </lineage>
</organism>
<reference evidence="11 12" key="1">
    <citation type="submission" date="2019-03" db="EMBL/GenBank/DDBJ databases">
        <title>Genomic Encyclopedia of Type Strains, Phase IV (KMG-IV): sequencing the most valuable type-strain genomes for metagenomic binning, comparative biology and taxonomic classification.</title>
        <authorList>
            <person name="Goeker M."/>
        </authorList>
    </citation>
    <scope>NUCLEOTIDE SEQUENCE [LARGE SCALE GENOMIC DNA]</scope>
    <source>
        <strain evidence="11 12">DSM 103792</strain>
    </source>
</reference>
<keyword evidence="12" id="KW-1185">Reference proteome</keyword>
<feature type="transmembrane region" description="Helical" evidence="9">
    <location>
        <begin position="315"/>
        <end position="342"/>
    </location>
</feature>
<sequence>MVEAAAPDIVPSPLTRLQSALARGMFVHARRLLTELPAADVAHLMSSVPPRTRELVWKLIDSSREGDILQHLDDDIRAVFLGRMAPQELAAATRSLDTDDVADLLADLPDDLYREVLRSMDEQNRARVLKALAYPEDTAGGLMNTDTVTVRPDVTVDVVLRYLRLRGELPEATDTLFVVDRDDQFVGTVALSTLVTSQPEELIEDLIEFDVLRIPVDMKDTEVAQLFERRDLVSAPVIDEEGVLIGRITIDDVVDVIREEADSSLKSMGGLDEHEETFGPVLQSARRRTIWLGINMVTALVAALVNNAFEGTLEQLATVAVLLLVVPSMGGAAGNQAVTLTIRGIALGHIEKSNYRWLIGKEIAIGMINGLIMAALLLVVIGLWKSWLLGGVISGALLATMIAANLAGVGIPLLLRHFNLDPALAGNMLLTTVTDIVGLMTFLGLTTLILL</sequence>
<dbReference type="Gene3D" id="3.10.580.10">
    <property type="entry name" value="CBS-domain"/>
    <property type="match status" value="1"/>
</dbReference>
<name>A0A4R6UI43_9GAMM</name>
<evidence type="ECO:0000313" key="12">
    <source>
        <dbReference type="Proteomes" id="UP000295375"/>
    </source>
</evidence>
<dbReference type="InterPro" id="IPR046342">
    <property type="entry name" value="CBS_dom_sf"/>
</dbReference>
<dbReference type="Pfam" id="PF03448">
    <property type="entry name" value="MgtE_N"/>
    <property type="match status" value="1"/>
</dbReference>
<evidence type="ECO:0000256" key="3">
    <source>
        <dbReference type="ARBA" id="ARBA00022448"/>
    </source>
</evidence>
<comment type="function">
    <text evidence="9">Acts as a magnesium transporter.</text>
</comment>
<comment type="subcellular location">
    <subcellularLocation>
        <location evidence="9">Cell membrane</location>
        <topology evidence="9">Multi-pass membrane protein</topology>
    </subcellularLocation>
    <subcellularLocation>
        <location evidence="1">Membrane</location>
        <topology evidence="1">Multi-pass membrane protein</topology>
    </subcellularLocation>
</comment>
<evidence type="ECO:0000256" key="2">
    <source>
        <dbReference type="ARBA" id="ARBA00009749"/>
    </source>
</evidence>
<keyword evidence="4 9" id="KW-0812">Transmembrane</keyword>
<dbReference type="Pfam" id="PF01769">
    <property type="entry name" value="MgtE"/>
    <property type="match status" value="1"/>
</dbReference>
<keyword evidence="8" id="KW-0129">CBS domain</keyword>
<feature type="transmembrane region" description="Helical" evidence="9">
    <location>
        <begin position="290"/>
        <end position="309"/>
    </location>
</feature>
<dbReference type="Pfam" id="PF00571">
    <property type="entry name" value="CBS"/>
    <property type="match status" value="2"/>
</dbReference>
<dbReference type="InterPro" id="IPR000644">
    <property type="entry name" value="CBS_dom"/>
</dbReference>
<evidence type="ECO:0000256" key="7">
    <source>
        <dbReference type="ARBA" id="ARBA00023136"/>
    </source>
</evidence>
<evidence type="ECO:0000259" key="10">
    <source>
        <dbReference type="PROSITE" id="PS51371"/>
    </source>
</evidence>
<feature type="domain" description="CBS" evidence="10">
    <location>
        <begin position="143"/>
        <end position="204"/>
    </location>
</feature>
<dbReference type="GO" id="GO:0005886">
    <property type="term" value="C:plasma membrane"/>
    <property type="evidence" value="ECO:0007669"/>
    <property type="project" value="UniProtKB-SubCell"/>
</dbReference>
<dbReference type="Gene3D" id="1.10.357.20">
    <property type="entry name" value="SLC41 divalent cation transporters, integral membrane domain"/>
    <property type="match status" value="1"/>
</dbReference>
<keyword evidence="9" id="KW-0479">Metal-binding</keyword>
<dbReference type="PANTHER" id="PTHR43773">
    <property type="entry name" value="MAGNESIUM TRANSPORTER MGTE"/>
    <property type="match status" value="1"/>
</dbReference>
<dbReference type="Proteomes" id="UP000295375">
    <property type="component" value="Unassembled WGS sequence"/>
</dbReference>
<dbReference type="SMART" id="SM00924">
    <property type="entry name" value="MgtE_N"/>
    <property type="match status" value="1"/>
</dbReference>
<evidence type="ECO:0000256" key="9">
    <source>
        <dbReference type="RuleBase" id="RU362011"/>
    </source>
</evidence>
<feature type="transmembrane region" description="Helical" evidence="9">
    <location>
        <begin position="390"/>
        <end position="415"/>
    </location>
</feature>
<evidence type="ECO:0000256" key="6">
    <source>
        <dbReference type="ARBA" id="ARBA00022989"/>
    </source>
</evidence>
<evidence type="ECO:0000256" key="8">
    <source>
        <dbReference type="PROSITE-ProRule" id="PRU00703"/>
    </source>
</evidence>
<evidence type="ECO:0000256" key="5">
    <source>
        <dbReference type="ARBA" id="ARBA00022842"/>
    </source>
</evidence>
<evidence type="ECO:0000256" key="4">
    <source>
        <dbReference type="ARBA" id="ARBA00022692"/>
    </source>
</evidence>
<dbReference type="GO" id="GO:0046872">
    <property type="term" value="F:metal ion binding"/>
    <property type="evidence" value="ECO:0007669"/>
    <property type="project" value="UniProtKB-KW"/>
</dbReference>
<dbReference type="InterPro" id="IPR006669">
    <property type="entry name" value="MgtE_transporter"/>
</dbReference>
<dbReference type="Gene3D" id="1.25.60.10">
    <property type="entry name" value="MgtE N-terminal domain-like"/>
    <property type="match status" value="1"/>
</dbReference>
<evidence type="ECO:0000256" key="1">
    <source>
        <dbReference type="ARBA" id="ARBA00004141"/>
    </source>
</evidence>
<comment type="subunit">
    <text evidence="9">Homodimer.</text>
</comment>
<keyword evidence="6 9" id="KW-1133">Transmembrane helix</keyword>
<protein>
    <recommendedName>
        <fullName evidence="9">Magnesium transporter MgtE</fullName>
    </recommendedName>
</protein>
<dbReference type="OrthoDB" id="9790355at2"/>
<dbReference type="SUPFAM" id="SSF161093">
    <property type="entry name" value="MgtE membrane domain-like"/>
    <property type="match status" value="1"/>
</dbReference>
<dbReference type="PANTHER" id="PTHR43773:SF1">
    <property type="entry name" value="MAGNESIUM TRANSPORTER MGTE"/>
    <property type="match status" value="1"/>
</dbReference>
<proteinExistence type="inferred from homology"/>
<dbReference type="InterPro" id="IPR006668">
    <property type="entry name" value="Mg_transptr_MgtE_intracell_dom"/>
</dbReference>
<feature type="transmembrane region" description="Helical" evidence="9">
    <location>
        <begin position="427"/>
        <end position="450"/>
    </location>
</feature>
<feature type="domain" description="CBS" evidence="10">
    <location>
        <begin position="206"/>
        <end position="263"/>
    </location>
</feature>
<dbReference type="InterPro" id="IPR038076">
    <property type="entry name" value="MgtE_N_sf"/>
</dbReference>
<dbReference type="NCBIfam" id="TIGR00400">
    <property type="entry name" value="mgtE"/>
    <property type="match status" value="1"/>
</dbReference>
<dbReference type="CDD" id="cd04606">
    <property type="entry name" value="CBS_pair_Mg_transporter"/>
    <property type="match status" value="1"/>
</dbReference>
<dbReference type="SUPFAM" id="SSF54631">
    <property type="entry name" value="CBS-domain pair"/>
    <property type="match status" value="1"/>
</dbReference>
<dbReference type="RefSeq" id="WP_133591790.1">
    <property type="nucleotide sequence ID" value="NZ_CP037953.1"/>
</dbReference>
<dbReference type="InterPro" id="IPR036739">
    <property type="entry name" value="SLC41_membr_dom_sf"/>
</dbReference>
<dbReference type="GO" id="GO:0015095">
    <property type="term" value="F:magnesium ion transmembrane transporter activity"/>
    <property type="evidence" value="ECO:0007669"/>
    <property type="project" value="UniProtKB-UniRule"/>
</dbReference>
<evidence type="ECO:0000313" key="11">
    <source>
        <dbReference type="EMBL" id="TDQ46538.1"/>
    </source>
</evidence>
<keyword evidence="3 9" id="KW-0813">Transport</keyword>
<keyword evidence="7 9" id="KW-0472">Membrane</keyword>
<accession>A0A4R6UI43</accession>
<keyword evidence="5 9" id="KW-0460">Magnesium</keyword>
<comment type="similarity">
    <text evidence="2 9">Belongs to the SLC41A transporter family.</text>
</comment>
<feature type="transmembrane region" description="Helical" evidence="9">
    <location>
        <begin position="363"/>
        <end position="384"/>
    </location>
</feature>
<dbReference type="AlphaFoldDB" id="A0A4R6UI43"/>
<comment type="caution">
    <text evidence="11">The sequence shown here is derived from an EMBL/GenBank/DDBJ whole genome shotgun (WGS) entry which is preliminary data.</text>
</comment>
<dbReference type="SUPFAM" id="SSF158791">
    <property type="entry name" value="MgtE N-terminal domain-like"/>
    <property type="match status" value="1"/>
</dbReference>
<keyword evidence="9" id="KW-1003">Cell membrane</keyword>
<dbReference type="SMART" id="SM00116">
    <property type="entry name" value="CBS"/>
    <property type="match status" value="2"/>
</dbReference>
<gene>
    <name evidence="11" type="ORF">EV696_11379</name>
</gene>